<dbReference type="AlphaFoldDB" id="A0A9P6NF44"/>
<evidence type="ECO:0000313" key="2">
    <source>
        <dbReference type="Proteomes" id="UP000886653"/>
    </source>
</evidence>
<dbReference type="Proteomes" id="UP000886653">
    <property type="component" value="Unassembled WGS sequence"/>
</dbReference>
<keyword evidence="2" id="KW-1185">Reference proteome</keyword>
<reference evidence="1" key="1">
    <citation type="submission" date="2013-11" db="EMBL/GenBank/DDBJ databases">
        <title>Genome sequence of the fusiform rust pathogen reveals effectors for host alternation and coevolution with pine.</title>
        <authorList>
            <consortium name="DOE Joint Genome Institute"/>
            <person name="Smith K."/>
            <person name="Pendleton A."/>
            <person name="Kubisiak T."/>
            <person name="Anderson C."/>
            <person name="Salamov A."/>
            <person name="Aerts A."/>
            <person name="Riley R."/>
            <person name="Clum A."/>
            <person name="Lindquist E."/>
            <person name="Ence D."/>
            <person name="Campbell M."/>
            <person name="Kronenberg Z."/>
            <person name="Feau N."/>
            <person name="Dhillon B."/>
            <person name="Hamelin R."/>
            <person name="Burleigh J."/>
            <person name="Smith J."/>
            <person name="Yandell M."/>
            <person name="Nelson C."/>
            <person name="Grigoriev I."/>
            <person name="Davis J."/>
        </authorList>
    </citation>
    <scope>NUCLEOTIDE SEQUENCE</scope>
    <source>
        <strain evidence="1">G11</strain>
    </source>
</reference>
<accession>A0A9P6NF44</accession>
<comment type="caution">
    <text evidence="1">The sequence shown here is derived from an EMBL/GenBank/DDBJ whole genome shotgun (WGS) entry which is preliminary data.</text>
</comment>
<organism evidence="1 2">
    <name type="scientific">Cronartium quercuum f. sp. fusiforme G11</name>
    <dbReference type="NCBI Taxonomy" id="708437"/>
    <lineage>
        <taxon>Eukaryota</taxon>
        <taxon>Fungi</taxon>
        <taxon>Dikarya</taxon>
        <taxon>Basidiomycota</taxon>
        <taxon>Pucciniomycotina</taxon>
        <taxon>Pucciniomycetes</taxon>
        <taxon>Pucciniales</taxon>
        <taxon>Coleosporiaceae</taxon>
        <taxon>Cronartium</taxon>
    </lineage>
</organism>
<name>A0A9P6NF44_9BASI</name>
<gene>
    <name evidence="1" type="ORF">CROQUDRAFT_661965</name>
</gene>
<evidence type="ECO:0000313" key="1">
    <source>
        <dbReference type="EMBL" id="KAG0142863.1"/>
    </source>
</evidence>
<protein>
    <submittedName>
        <fullName evidence="1">Uncharacterized protein</fullName>
    </submittedName>
</protein>
<proteinExistence type="predicted"/>
<dbReference type="EMBL" id="MU167335">
    <property type="protein sequence ID" value="KAG0142863.1"/>
    <property type="molecule type" value="Genomic_DNA"/>
</dbReference>
<sequence length="107" mass="12366">MCSIPLYVPASYHYLLFLYPIAFSYHHCLRRPPFTLNPIAFSYCHCFTTLYTTTTCLRLPPLTLDPIAFDLYPLAPIASRSQYSHPSVTTVHNLTIRPEFKNDPTRI</sequence>